<evidence type="ECO:0000259" key="7">
    <source>
        <dbReference type="Pfam" id="PF17389"/>
    </source>
</evidence>
<protein>
    <recommendedName>
        <fullName evidence="2">alpha-L-rhamnosidase</fullName>
        <ecNumber evidence="2">3.2.1.40</ecNumber>
    </recommendedName>
</protein>
<dbReference type="Pfam" id="PF05592">
    <property type="entry name" value="Bac_rhamnosid"/>
    <property type="match status" value="1"/>
</dbReference>
<feature type="domain" description="Alpha-L-rhamnosidase concanavalin-like" evidence="5">
    <location>
        <begin position="231"/>
        <end position="327"/>
    </location>
</feature>
<feature type="domain" description="Alpha-L-rhamnosidase six-hairpin glycosidase" evidence="7">
    <location>
        <begin position="333"/>
        <end position="690"/>
    </location>
</feature>
<dbReference type="RefSeq" id="WP_342741472.1">
    <property type="nucleotide sequence ID" value="NZ_FNTX01000002.1"/>
</dbReference>
<evidence type="ECO:0000313" key="10">
    <source>
        <dbReference type="Proteomes" id="UP000199220"/>
    </source>
</evidence>
<proteinExistence type="predicted"/>
<dbReference type="InterPro" id="IPR016007">
    <property type="entry name" value="Alpha_rhamnosid"/>
</dbReference>
<dbReference type="Gene3D" id="1.50.10.10">
    <property type="match status" value="1"/>
</dbReference>
<dbReference type="InterPro" id="IPR013737">
    <property type="entry name" value="Bac_rhamnosid_N"/>
</dbReference>
<evidence type="ECO:0000259" key="8">
    <source>
        <dbReference type="Pfam" id="PF17390"/>
    </source>
</evidence>
<feature type="region of interest" description="Disordered" evidence="4">
    <location>
        <begin position="1"/>
        <end position="29"/>
    </location>
</feature>
<dbReference type="InterPro" id="IPR012341">
    <property type="entry name" value="6hp_glycosidase-like_sf"/>
</dbReference>
<evidence type="ECO:0000259" key="5">
    <source>
        <dbReference type="Pfam" id="PF05592"/>
    </source>
</evidence>
<dbReference type="Gene3D" id="2.60.120.260">
    <property type="entry name" value="Galactose-binding domain-like"/>
    <property type="match status" value="2"/>
</dbReference>
<dbReference type="Pfam" id="PF08531">
    <property type="entry name" value="Bac_rhamnosid_N"/>
    <property type="match status" value="1"/>
</dbReference>
<dbReference type="STRING" id="648782.SAMN04488554_3218"/>
<dbReference type="InterPro" id="IPR035398">
    <property type="entry name" value="Bac_rhamnosid_C"/>
</dbReference>
<dbReference type="InterPro" id="IPR008928">
    <property type="entry name" value="6-hairpin_glycosidase_sf"/>
</dbReference>
<dbReference type="InterPro" id="IPR035396">
    <property type="entry name" value="Bac_rhamnosid6H"/>
</dbReference>
<dbReference type="PANTHER" id="PTHR33307">
    <property type="entry name" value="ALPHA-RHAMNOSIDASE (EUROFUNG)"/>
    <property type="match status" value="1"/>
</dbReference>
<evidence type="ECO:0000256" key="3">
    <source>
        <dbReference type="ARBA" id="ARBA00022801"/>
    </source>
</evidence>
<evidence type="ECO:0000256" key="4">
    <source>
        <dbReference type="SAM" id="MobiDB-lite"/>
    </source>
</evidence>
<evidence type="ECO:0000313" key="9">
    <source>
        <dbReference type="EMBL" id="SEE85679.1"/>
    </source>
</evidence>
<gene>
    <name evidence="9" type="ORF">SAMN04488554_3218</name>
</gene>
<dbReference type="PIRSF" id="PIRSF010631">
    <property type="entry name" value="A-rhamnsds"/>
    <property type="match status" value="1"/>
</dbReference>
<dbReference type="InterPro" id="IPR008902">
    <property type="entry name" value="Rhamnosid_concanavalin"/>
</dbReference>
<dbReference type="Proteomes" id="UP000199220">
    <property type="component" value="Unassembled WGS sequence"/>
</dbReference>
<accession>A0A1H5M854</accession>
<dbReference type="AlphaFoldDB" id="A0A1H5M854"/>
<feature type="domain" description="Alpha-L-rhamnosidase C-terminal" evidence="8">
    <location>
        <begin position="692"/>
        <end position="763"/>
    </location>
</feature>
<organism evidence="9 10">
    <name type="scientific">Ruania alba</name>
    <dbReference type="NCBI Taxonomy" id="648782"/>
    <lineage>
        <taxon>Bacteria</taxon>
        <taxon>Bacillati</taxon>
        <taxon>Actinomycetota</taxon>
        <taxon>Actinomycetes</taxon>
        <taxon>Micrococcales</taxon>
        <taxon>Ruaniaceae</taxon>
        <taxon>Ruania</taxon>
    </lineage>
</organism>
<keyword evidence="10" id="KW-1185">Reference proteome</keyword>
<feature type="compositionally biased region" description="Basic and acidic residues" evidence="4">
    <location>
        <begin position="1"/>
        <end position="17"/>
    </location>
</feature>
<reference evidence="10" key="1">
    <citation type="submission" date="2016-10" db="EMBL/GenBank/DDBJ databases">
        <authorList>
            <person name="Varghese N."/>
            <person name="Submissions S."/>
        </authorList>
    </citation>
    <scope>NUCLEOTIDE SEQUENCE [LARGE SCALE GENOMIC DNA]</scope>
    <source>
        <strain evidence="10">DSM 21368</strain>
    </source>
</reference>
<dbReference type="EC" id="3.2.1.40" evidence="2"/>
<sequence>MTTHHPGDPKDSTDRDVSSPLHGATMIAPDQDFDGAPLLRTEFSLASGHGDVVAATLTSTALGVHEMFVNGQPVGPDVLSPGWSSYQWRLRWRSHDITERLPSEGQVAIGAALGNGWYRGRLGFTGGRALYGDELGLIAQLEVTYADGHVQTVVTGETWRSGPSSTVANDLYDGQTIDARRSTPGWNAPGFDDEAWAGIHALDFDRGRLTAPIGPPVVRHETIRPTAIFTSPSGKTLVDFGQNLVGWIRFSVSAPAGTTITIRHAEVLEHGELGTRPLRDVEATDRFITSGDVDHFEPTLTFHGFRYAEVTGWPGELTTDSLEAVVVSSDLRRIGSFECSDDMINKLHENVVWGQRGNFLDLPTDCPQRDERLGWTGDISVFADTAAYLFDVKDFLADWLADLRFEQSHQNGRVPFVVPDVIRIGPRDPDRGDEKDGAITAIWGDAAVWVPWSLYQAYGDLTILADQYGSMVAHATAIAEHLSPSGVWDTGFQFADWLDPDAPPDRPGAAKADKGVVSTACAYRTADLVSRTAELLGNTEDSQRFRTMADGLKRAFHEHYVDERGTVASDCATVYALAIQFGLVDGAQRGFAGQRLAELVAEAGYRVSTGFAGTPFVTWALSETGHLDAAYRLLLEKECPSWLYPVTMGATTIWERWNSMLPDGSINPGKMTSFNHYALGAVADWLHKAVAGIQPAEPGYSRIRITPKPGGGLTWARSSLVTPHGEVSSSWRLDGDEFHLDVAIPDGTTAEVTLPGGETVTAGPGEHRFTA</sequence>
<dbReference type="Pfam" id="PF17390">
    <property type="entry name" value="Bac_rhamnosid_C"/>
    <property type="match status" value="1"/>
</dbReference>
<dbReference type="GO" id="GO:0030596">
    <property type="term" value="F:alpha-L-rhamnosidase activity"/>
    <property type="evidence" value="ECO:0007669"/>
    <property type="project" value="UniProtKB-EC"/>
</dbReference>
<evidence type="ECO:0000256" key="2">
    <source>
        <dbReference type="ARBA" id="ARBA00012652"/>
    </source>
</evidence>
<feature type="domain" description="Bacterial alpha-L-rhamnosidase N-terminal" evidence="6">
    <location>
        <begin position="51"/>
        <end position="221"/>
    </location>
</feature>
<dbReference type="Gene3D" id="2.60.420.10">
    <property type="entry name" value="Maltose phosphorylase, domain 3"/>
    <property type="match status" value="1"/>
</dbReference>
<dbReference type="Pfam" id="PF17389">
    <property type="entry name" value="Bac_rhamnosid6H"/>
    <property type="match status" value="1"/>
</dbReference>
<comment type="catalytic activity">
    <reaction evidence="1">
        <text>Hydrolysis of terminal non-reducing alpha-L-rhamnose residues in alpha-L-rhamnosides.</text>
        <dbReference type="EC" id="3.2.1.40"/>
    </reaction>
</comment>
<dbReference type="EMBL" id="FNTX01000002">
    <property type="protein sequence ID" value="SEE85679.1"/>
    <property type="molecule type" value="Genomic_DNA"/>
</dbReference>
<keyword evidence="3" id="KW-0378">Hydrolase</keyword>
<dbReference type="PANTHER" id="PTHR33307:SF6">
    <property type="entry name" value="ALPHA-RHAMNOSIDASE (EUROFUNG)-RELATED"/>
    <property type="match status" value="1"/>
</dbReference>
<evidence type="ECO:0000256" key="1">
    <source>
        <dbReference type="ARBA" id="ARBA00001445"/>
    </source>
</evidence>
<evidence type="ECO:0000259" key="6">
    <source>
        <dbReference type="Pfam" id="PF08531"/>
    </source>
</evidence>
<name>A0A1H5M854_9MICO</name>
<dbReference type="GO" id="GO:0005975">
    <property type="term" value="P:carbohydrate metabolic process"/>
    <property type="evidence" value="ECO:0007669"/>
    <property type="project" value="InterPro"/>
</dbReference>
<dbReference type="SUPFAM" id="SSF48208">
    <property type="entry name" value="Six-hairpin glycosidases"/>
    <property type="match status" value="1"/>
</dbReference>